<evidence type="ECO:0000313" key="2">
    <source>
        <dbReference type="EMBL" id="KAJ7943994.1"/>
    </source>
</evidence>
<evidence type="ECO:0000313" key="3">
    <source>
        <dbReference type="Proteomes" id="UP001163823"/>
    </source>
</evidence>
<feature type="compositionally biased region" description="Basic and acidic residues" evidence="1">
    <location>
        <begin position="127"/>
        <end position="141"/>
    </location>
</feature>
<sequence length="152" mass="16877">MNTIGASAGNVARFCRVGCRTLKTAALDSCAIGNTKLFESSSKSSELRKFLNLPDSSRSETAMLISKFIKIQTARSPGIKKDRIWEDNLQTLLHRKKNSNKISAPVIVAKILSPEFSHGYLSKDDEKEIKNQCSTDNEKAKPSQKKKKSSMK</sequence>
<comment type="caution">
    <text evidence="2">The sequence shown here is derived from an EMBL/GenBank/DDBJ whole genome shotgun (WGS) entry which is preliminary data.</text>
</comment>
<proteinExistence type="predicted"/>
<evidence type="ECO:0000256" key="1">
    <source>
        <dbReference type="SAM" id="MobiDB-lite"/>
    </source>
</evidence>
<feature type="compositionally biased region" description="Basic residues" evidence="1">
    <location>
        <begin position="142"/>
        <end position="152"/>
    </location>
</feature>
<dbReference type="Proteomes" id="UP001163823">
    <property type="component" value="Chromosome 14"/>
</dbReference>
<protein>
    <submittedName>
        <fullName evidence="2">2-dehydro-3-deoxyphosphooctonate aldolase, putative isoform 1</fullName>
    </submittedName>
</protein>
<name>A0AAD7P6R0_QUISA</name>
<accession>A0AAD7P6R0</accession>
<dbReference type="EMBL" id="JARAOO010000014">
    <property type="protein sequence ID" value="KAJ7943994.1"/>
    <property type="molecule type" value="Genomic_DNA"/>
</dbReference>
<dbReference type="KEGG" id="qsa:O6P43_033464"/>
<organism evidence="2 3">
    <name type="scientific">Quillaja saponaria</name>
    <name type="common">Soap bark tree</name>
    <dbReference type="NCBI Taxonomy" id="32244"/>
    <lineage>
        <taxon>Eukaryota</taxon>
        <taxon>Viridiplantae</taxon>
        <taxon>Streptophyta</taxon>
        <taxon>Embryophyta</taxon>
        <taxon>Tracheophyta</taxon>
        <taxon>Spermatophyta</taxon>
        <taxon>Magnoliopsida</taxon>
        <taxon>eudicotyledons</taxon>
        <taxon>Gunneridae</taxon>
        <taxon>Pentapetalae</taxon>
        <taxon>rosids</taxon>
        <taxon>fabids</taxon>
        <taxon>Fabales</taxon>
        <taxon>Quillajaceae</taxon>
        <taxon>Quillaja</taxon>
    </lineage>
</organism>
<gene>
    <name evidence="2" type="ORF">O6P43_033464</name>
</gene>
<feature type="region of interest" description="Disordered" evidence="1">
    <location>
        <begin position="127"/>
        <end position="152"/>
    </location>
</feature>
<reference evidence="2" key="1">
    <citation type="journal article" date="2023" name="Science">
        <title>Elucidation of the pathway for biosynthesis of saponin adjuvants from the soapbark tree.</title>
        <authorList>
            <person name="Reed J."/>
            <person name="Orme A."/>
            <person name="El-Demerdash A."/>
            <person name="Owen C."/>
            <person name="Martin L.B.B."/>
            <person name="Misra R.C."/>
            <person name="Kikuchi S."/>
            <person name="Rejzek M."/>
            <person name="Martin A.C."/>
            <person name="Harkess A."/>
            <person name="Leebens-Mack J."/>
            <person name="Louveau T."/>
            <person name="Stephenson M.J."/>
            <person name="Osbourn A."/>
        </authorList>
    </citation>
    <scope>NUCLEOTIDE SEQUENCE</scope>
    <source>
        <strain evidence="2">S10</strain>
    </source>
</reference>
<dbReference type="AlphaFoldDB" id="A0AAD7P6R0"/>
<keyword evidence="3" id="KW-1185">Reference proteome</keyword>